<comment type="caution">
    <text evidence="1">The sequence shown here is derived from an EMBL/GenBank/DDBJ whole genome shotgun (WGS) entry which is preliminary data.</text>
</comment>
<keyword evidence="2" id="KW-1185">Reference proteome</keyword>
<dbReference type="RefSeq" id="WP_146128590.1">
    <property type="nucleotide sequence ID" value="NZ_PVNO01000010.1"/>
</dbReference>
<gene>
    <name evidence="1" type="ORF">C6Y39_04525</name>
</gene>
<sequence>MSDIYLKVVKQTVNLGSLPYYLHTAFGNAKQRGFIDLILDKYAEDGVRELAATKMRSLIELKYLYGIRCRVTFVKP</sequence>
<dbReference type="Proteomes" id="UP000239539">
    <property type="component" value="Unassembled WGS sequence"/>
</dbReference>
<accession>A0ABX5CTZ8</accession>
<evidence type="ECO:0000313" key="2">
    <source>
        <dbReference type="Proteomes" id="UP000239539"/>
    </source>
</evidence>
<organism evidence="1 2">
    <name type="scientific">Alteromonas gracilis</name>
    <dbReference type="NCBI Taxonomy" id="1479524"/>
    <lineage>
        <taxon>Bacteria</taxon>
        <taxon>Pseudomonadati</taxon>
        <taxon>Pseudomonadota</taxon>
        <taxon>Gammaproteobacteria</taxon>
        <taxon>Alteromonadales</taxon>
        <taxon>Alteromonadaceae</taxon>
        <taxon>Alteromonas/Salinimonas group</taxon>
        <taxon>Alteromonas</taxon>
    </lineage>
</organism>
<reference evidence="2" key="1">
    <citation type="journal article" date="2020" name="Int. J. Syst. Evol. Microbiol.">
        <title>Alteromonas alba sp. nov., a marine bacterium isolated from the seawater of the West Pacific Ocean.</title>
        <authorList>
            <person name="Sun C."/>
            <person name="Wu Y.-H."/>
            <person name="Xamxidin M."/>
            <person name="Cheng H."/>
            <person name="Xu X.-W."/>
        </authorList>
    </citation>
    <scope>NUCLEOTIDE SEQUENCE [LARGE SCALE GENOMIC DNA]</scope>
    <source>
        <strain evidence="2">9a2</strain>
    </source>
</reference>
<evidence type="ECO:0000313" key="1">
    <source>
        <dbReference type="EMBL" id="PRO70131.1"/>
    </source>
</evidence>
<protein>
    <recommendedName>
        <fullName evidence="3">Integrase</fullName>
    </recommendedName>
</protein>
<name>A0ABX5CTZ8_9ALTE</name>
<dbReference type="EMBL" id="PVNO01000010">
    <property type="protein sequence ID" value="PRO70131.1"/>
    <property type="molecule type" value="Genomic_DNA"/>
</dbReference>
<evidence type="ECO:0008006" key="3">
    <source>
        <dbReference type="Google" id="ProtNLM"/>
    </source>
</evidence>
<proteinExistence type="predicted"/>